<evidence type="ECO:0000256" key="2">
    <source>
        <dbReference type="ARBA" id="ARBA00022801"/>
    </source>
</evidence>
<keyword evidence="1" id="KW-0732">Signal</keyword>
<protein>
    <recommendedName>
        <fullName evidence="3">Calcineurin-like phosphoesterase domain-containing protein</fullName>
    </recommendedName>
</protein>
<dbReference type="InterPro" id="IPR004843">
    <property type="entry name" value="Calcineurin-like_PHP"/>
</dbReference>
<keyword evidence="2" id="KW-0378">Hydrolase</keyword>
<accession>A0A0C2MEF0</accession>
<dbReference type="EMBL" id="JWZT01003801">
    <property type="protein sequence ID" value="KII65511.1"/>
    <property type="molecule type" value="Genomic_DNA"/>
</dbReference>
<dbReference type="SUPFAM" id="SSF56300">
    <property type="entry name" value="Metallo-dependent phosphatases"/>
    <property type="match status" value="1"/>
</dbReference>
<keyword evidence="5" id="KW-1185">Reference proteome</keyword>
<comment type="caution">
    <text evidence="4">The sequence shown here is derived from an EMBL/GenBank/DDBJ whole genome shotgun (WGS) entry which is preliminary data.</text>
</comment>
<dbReference type="PANTHER" id="PTHR10161">
    <property type="entry name" value="TARTRATE-RESISTANT ACID PHOSPHATASE TYPE 5"/>
    <property type="match status" value="1"/>
</dbReference>
<dbReference type="PANTHER" id="PTHR10161:SF14">
    <property type="entry name" value="TARTRATE-RESISTANT ACID PHOSPHATASE TYPE 5"/>
    <property type="match status" value="1"/>
</dbReference>
<dbReference type="Pfam" id="PF00149">
    <property type="entry name" value="Metallophos"/>
    <property type="match status" value="1"/>
</dbReference>
<name>A0A0C2MEF0_THEKT</name>
<dbReference type="AlphaFoldDB" id="A0A0C2MEF0"/>
<dbReference type="GO" id="GO:0016787">
    <property type="term" value="F:hydrolase activity"/>
    <property type="evidence" value="ECO:0007669"/>
    <property type="project" value="UniProtKB-KW"/>
</dbReference>
<dbReference type="InterPro" id="IPR029052">
    <property type="entry name" value="Metallo-depent_PP-like"/>
</dbReference>
<dbReference type="Proteomes" id="UP000031668">
    <property type="component" value="Unassembled WGS sequence"/>
</dbReference>
<dbReference type="OrthoDB" id="411211at2759"/>
<proteinExistence type="predicted"/>
<evidence type="ECO:0000256" key="1">
    <source>
        <dbReference type="ARBA" id="ARBA00022729"/>
    </source>
</evidence>
<evidence type="ECO:0000259" key="3">
    <source>
        <dbReference type="Pfam" id="PF00149"/>
    </source>
</evidence>
<organism evidence="4 5">
    <name type="scientific">Thelohanellus kitauei</name>
    <name type="common">Myxosporean</name>
    <dbReference type="NCBI Taxonomy" id="669202"/>
    <lineage>
        <taxon>Eukaryota</taxon>
        <taxon>Metazoa</taxon>
        <taxon>Cnidaria</taxon>
        <taxon>Myxozoa</taxon>
        <taxon>Myxosporea</taxon>
        <taxon>Bivalvulida</taxon>
        <taxon>Platysporina</taxon>
        <taxon>Myxobolidae</taxon>
        <taxon>Thelohanellus</taxon>
    </lineage>
</organism>
<sequence>MNIEVKVDQNHLNIVILGDIGLSEAQSNIKKRIVKEIRKINNSTAFNLGMILGDNVYQHGLEEGKFKPLYEVFSGSFRRTEFDFNFLTILGNHDYEGSPATQIRYHYELDNRYYLPYRYYTYG</sequence>
<gene>
    <name evidence="4" type="ORF">RF11_11127</name>
</gene>
<dbReference type="InterPro" id="IPR051558">
    <property type="entry name" value="Metallophosphoesterase_PAP"/>
</dbReference>
<feature type="domain" description="Calcineurin-like phosphoesterase" evidence="3">
    <location>
        <begin position="13"/>
        <end position="114"/>
    </location>
</feature>
<evidence type="ECO:0000313" key="4">
    <source>
        <dbReference type="EMBL" id="KII65511.1"/>
    </source>
</evidence>
<dbReference type="Gene3D" id="3.60.21.10">
    <property type="match status" value="1"/>
</dbReference>
<reference evidence="4 5" key="1">
    <citation type="journal article" date="2014" name="Genome Biol. Evol.">
        <title>The genome of the myxosporean Thelohanellus kitauei shows adaptations to nutrient acquisition within its fish host.</title>
        <authorList>
            <person name="Yang Y."/>
            <person name="Xiong J."/>
            <person name="Zhou Z."/>
            <person name="Huo F."/>
            <person name="Miao W."/>
            <person name="Ran C."/>
            <person name="Liu Y."/>
            <person name="Zhang J."/>
            <person name="Feng J."/>
            <person name="Wang M."/>
            <person name="Wang M."/>
            <person name="Wang L."/>
            <person name="Yao B."/>
        </authorList>
    </citation>
    <scope>NUCLEOTIDE SEQUENCE [LARGE SCALE GENOMIC DNA]</scope>
    <source>
        <strain evidence="4">Wuqing</strain>
    </source>
</reference>
<evidence type="ECO:0000313" key="5">
    <source>
        <dbReference type="Proteomes" id="UP000031668"/>
    </source>
</evidence>